<protein>
    <submittedName>
        <fullName evidence="2">Uncharacterized protein</fullName>
    </submittedName>
</protein>
<dbReference type="EMBL" id="GEDV01000618">
    <property type="protein sequence ID" value="JAP87939.1"/>
    <property type="molecule type" value="Transcribed_RNA"/>
</dbReference>
<evidence type="ECO:0000313" key="2">
    <source>
        <dbReference type="EMBL" id="JAP87939.1"/>
    </source>
</evidence>
<keyword evidence="1" id="KW-0812">Transmembrane</keyword>
<keyword evidence="1" id="KW-0472">Membrane</keyword>
<keyword evidence="1" id="KW-1133">Transmembrane helix</keyword>
<proteinExistence type="predicted"/>
<reference evidence="2" key="1">
    <citation type="journal article" date="2016" name="Ticks Tick Borne Dis.">
        <title>De novo assembly and annotation of the salivary gland transcriptome of Rhipicephalus appendiculatus male and female ticks during blood feeding.</title>
        <authorList>
            <person name="de Castro M.H."/>
            <person name="de Klerk D."/>
            <person name="Pienaar R."/>
            <person name="Latif A.A."/>
            <person name="Rees D.J."/>
            <person name="Mans B.J."/>
        </authorList>
    </citation>
    <scope>NUCLEOTIDE SEQUENCE</scope>
    <source>
        <tissue evidence="2">Salivary glands</tissue>
    </source>
</reference>
<organism evidence="2">
    <name type="scientific">Rhipicephalus appendiculatus</name>
    <name type="common">Brown ear tick</name>
    <dbReference type="NCBI Taxonomy" id="34631"/>
    <lineage>
        <taxon>Eukaryota</taxon>
        <taxon>Metazoa</taxon>
        <taxon>Ecdysozoa</taxon>
        <taxon>Arthropoda</taxon>
        <taxon>Chelicerata</taxon>
        <taxon>Arachnida</taxon>
        <taxon>Acari</taxon>
        <taxon>Parasitiformes</taxon>
        <taxon>Ixodida</taxon>
        <taxon>Ixodoidea</taxon>
        <taxon>Ixodidae</taxon>
        <taxon>Rhipicephalinae</taxon>
        <taxon>Rhipicephalus</taxon>
        <taxon>Rhipicephalus</taxon>
    </lineage>
</organism>
<evidence type="ECO:0000256" key="1">
    <source>
        <dbReference type="SAM" id="Phobius"/>
    </source>
</evidence>
<feature type="transmembrane region" description="Helical" evidence="1">
    <location>
        <begin position="20"/>
        <end position="39"/>
    </location>
</feature>
<sequence length="110" mass="12434">SSGAAVVPTHVVESMTLKGLFIGYLLLNFLSATTSGLLWRPFRPKTNDPQCGNAYCPLGNQMACVIRKAQVQTECISQWKSCFVHWYRTCWGSEKWMRCSLTRFGCKCQC</sequence>
<dbReference type="AlphaFoldDB" id="A0A131Z9B3"/>
<feature type="non-terminal residue" evidence="2">
    <location>
        <position position="1"/>
    </location>
</feature>
<name>A0A131Z9B3_RHIAP</name>
<accession>A0A131Z9B3</accession>